<keyword evidence="2 4" id="KW-0808">Transferase</keyword>
<evidence type="ECO:0000256" key="5">
    <source>
        <dbReference type="SAM" id="MobiDB-lite"/>
    </source>
</evidence>
<dbReference type="Pfam" id="PF03770">
    <property type="entry name" value="IPK"/>
    <property type="match status" value="1"/>
</dbReference>
<organism evidence="6 7">
    <name type="scientific">Tetrapyrgos nigripes</name>
    <dbReference type="NCBI Taxonomy" id="182062"/>
    <lineage>
        <taxon>Eukaryota</taxon>
        <taxon>Fungi</taxon>
        <taxon>Dikarya</taxon>
        <taxon>Basidiomycota</taxon>
        <taxon>Agaricomycotina</taxon>
        <taxon>Agaricomycetes</taxon>
        <taxon>Agaricomycetidae</taxon>
        <taxon>Agaricales</taxon>
        <taxon>Marasmiineae</taxon>
        <taxon>Marasmiaceae</taxon>
        <taxon>Tetrapyrgos</taxon>
    </lineage>
</organism>
<gene>
    <name evidence="6" type="ORF">D9758_012952</name>
</gene>
<evidence type="ECO:0000256" key="4">
    <source>
        <dbReference type="RuleBase" id="RU363090"/>
    </source>
</evidence>
<dbReference type="InterPro" id="IPR005522">
    <property type="entry name" value="IPK"/>
</dbReference>
<evidence type="ECO:0000256" key="2">
    <source>
        <dbReference type="ARBA" id="ARBA00022679"/>
    </source>
</evidence>
<sequence length="325" mass="36005">MSVGGHAGVQTTEDGSLIIKPALPLEHKFYQDLSTQDGFKDLRPYLPKFFGTLKLEGQVDESKSTADGSIVVKKTKDAQKDEPIGIEARWAVLQSLVLENLSHPFLKPNILDVKLGTVLYGEDAPPEKVERMLKTARETTSLETGIRLTGFQVYDNITSQPVNTPKSYGKSIKPSDLPEGIRRFFPVSSGESSLGLPAKLLFPILQYIREDIAEIRSALAGLHFRMVGGSLLIIYEADFAKAEEGIQWVKDVEDGKIDPEEDDDDDEDVKEEEVDKKRPPYVVKLIDFAHTRVKPGEGPDEGVLKGIDTVLSLLDGRIKEVESML</sequence>
<dbReference type="EC" id="2.7.-.-" evidence="4"/>
<dbReference type="GO" id="GO:0046854">
    <property type="term" value="P:phosphatidylinositol phosphate biosynthetic process"/>
    <property type="evidence" value="ECO:0007669"/>
    <property type="project" value="TreeGrafter"/>
</dbReference>
<protein>
    <recommendedName>
        <fullName evidence="4">Kinase</fullName>
        <ecNumber evidence="4">2.7.-.-</ecNumber>
    </recommendedName>
</protein>
<dbReference type="GO" id="GO:0008440">
    <property type="term" value="F:inositol-1,4,5-trisphosphate 3-kinase activity"/>
    <property type="evidence" value="ECO:0007669"/>
    <property type="project" value="TreeGrafter"/>
</dbReference>
<dbReference type="GO" id="GO:0000824">
    <property type="term" value="F:inositol-1,4,5,6-tetrakisphosphate 3-kinase activity"/>
    <property type="evidence" value="ECO:0007669"/>
    <property type="project" value="TreeGrafter"/>
</dbReference>
<evidence type="ECO:0000256" key="1">
    <source>
        <dbReference type="ARBA" id="ARBA00007374"/>
    </source>
</evidence>
<dbReference type="PANTHER" id="PTHR12400">
    <property type="entry name" value="INOSITOL POLYPHOSPHATE KINASE"/>
    <property type="match status" value="1"/>
</dbReference>
<comment type="caution">
    <text evidence="6">The sequence shown here is derived from an EMBL/GenBank/DDBJ whole genome shotgun (WGS) entry which is preliminary data.</text>
</comment>
<dbReference type="SUPFAM" id="SSF56104">
    <property type="entry name" value="SAICAR synthase-like"/>
    <property type="match status" value="1"/>
</dbReference>
<dbReference type="PANTHER" id="PTHR12400:SF108">
    <property type="entry name" value="KINASE"/>
    <property type="match status" value="1"/>
</dbReference>
<keyword evidence="7" id="KW-1185">Reference proteome</keyword>
<accession>A0A8H5FP51</accession>
<dbReference type="Gene3D" id="3.30.470.160">
    <property type="entry name" value="Inositol polyphosphate kinase"/>
    <property type="match status" value="1"/>
</dbReference>
<dbReference type="InterPro" id="IPR038286">
    <property type="entry name" value="IPK_sf"/>
</dbReference>
<comment type="similarity">
    <text evidence="1 4">Belongs to the inositol phosphokinase (IPK) family.</text>
</comment>
<dbReference type="GO" id="GO:0005634">
    <property type="term" value="C:nucleus"/>
    <property type="evidence" value="ECO:0007669"/>
    <property type="project" value="TreeGrafter"/>
</dbReference>
<reference evidence="6 7" key="1">
    <citation type="journal article" date="2020" name="ISME J.">
        <title>Uncovering the hidden diversity of litter-decomposition mechanisms in mushroom-forming fungi.</title>
        <authorList>
            <person name="Floudas D."/>
            <person name="Bentzer J."/>
            <person name="Ahren D."/>
            <person name="Johansson T."/>
            <person name="Persson P."/>
            <person name="Tunlid A."/>
        </authorList>
    </citation>
    <scope>NUCLEOTIDE SEQUENCE [LARGE SCALE GENOMIC DNA]</scope>
    <source>
        <strain evidence="6 7">CBS 291.85</strain>
    </source>
</reference>
<proteinExistence type="inferred from homology"/>
<name>A0A8H5FP51_9AGAR</name>
<dbReference type="OrthoDB" id="338650at2759"/>
<evidence type="ECO:0000313" key="7">
    <source>
        <dbReference type="Proteomes" id="UP000559256"/>
    </source>
</evidence>
<feature type="region of interest" description="Disordered" evidence="5">
    <location>
        <begin position="251"/>
        <end position="276"/>
    </location>
</feature>
<evidence type="ECO:0000313" key="6">
    <source>
        <dbReference type="EMBL" id="KAF5343543.1"/>
    </source>
</evidence>
<dbReference type="EMBL" id="JAACJM010000138">
    <property type="protein sequence ID" value="KAF5343543.1"/>
    <property type="molecule type" value="Genomic_DNA"/>
</dbReference>
<dbReference type="GO" id="GO:0032958">
    <property type="term" value="P:inositol phosphate biosynthetic process"/>
    <property type="evidence" value="ECO:0007669"/>
    <property type="project" value="InterPro"/>
</dbReference>
<evidence type="ECO:0000256" key="3">
    <source>
        <dbReference type="ARBA" id="ARBA00022777"/>
    </source>
</evidence>
<dbReference type="Proteomes" id="UP000559256">
    <property type="component" value="Unassembled WGS sequence"/>
</dbReference>
<feature type="compositionally biased region" description="Acidic residues" evidence="5">
    <location>
        <begin position="259"/>
        <end position="272"/>
    </location>
</feature>
<keyword evidence="3 4" id="KW-0418">Kinase</keyword>
<dbReference type="AlphaFoldDB" id="A0A8H5FP51"/>
<dbReference type="GO" id="GO:0005737">
    <property type="term" value="C:cytoplasm"/>
    <property type="evidence" value="ECO:0007669"/>
    <property type="project" value="TreeGrafter"/>
</dbReference>